<gene>
    <name evidence="2" type="ORF">F5878DRAFT_713924</name>
</gene>
<name>A0AA38NWH4_9AGAR</name>
<feature type="signal peptide" evidence="1">
    <location>
        <begin position="1"/>
        <end position="24"/>
    </location>
</feature>
<accession>A0AA38NWH4</accession>
<evidence type="ECO:0000313" key="2">
    <source>
        <dbReference type="EMBL" id="KAJ3831831.1"/>
    </source>
</evidence>
<comment type="caution">
    <text evidence="2">The sequence shown here is derived from an EMBL/GenBank/DDBJ whole genome shotgun (WGS) entry which is preliminary data.</text>
</comment>
<dbReference type="Proteomes" id="UP001163846">
    <property type="component" value="Unassembled WGS sequence"/>
</dbReference>
<evidence type="ECO:0000313" key="3">
    <source>
        <dbReference type="Proteomes" id="UP001163846"/>
    </source>
</evidence>
<organism evidence="2 3">
    <name type="scientific">Lentinula raphanica</name>
    <dbReference type="NCBI Taxonomy" id="153919"/>
    <lineage>
        <taxon>Eukaryota</taxon>
        <taxon>Fungi</taxon>
        <taxon>Dikarya</taxon>
        <taxon>Basidiomycota</taxon>
        <taxon>Agaricomycotina</taxon>
        <taxon>Agaricomycetes</taxon>
        <taxon>Agaricomycetidae</taxon>
        <taxon>Agaricales</taxon>
        <taxon>Marasmiineae</taxon>
        <taxon>Omphalotaceae</taxon>
        <taxon>Lentinula</taxon>
    </lineage>
</organism>
<sequence length="131" mass="13647">MFSATTKFCFASFVAFIGAQVVNAAALAPATITVCAGTINPPNGCVTIPVVSDECTDFTGGLSFLNKEVSNVQVPDGFVCSFYEDFGCLSSPQAQTVVVLTGGTWNMTHVPGIVKTQDFNDLASSFSCSPV</sequence>
<feature type="chain" id="PRO_5041357380" evidence="1">
    <location>
        <begin position="25"/>
        <end position="131"/>
    </location>
</feature>
<keyword evidence="1" id="KW-0732">Signal</keyword>
<proteinExistence type="predicted"/>
<evidence type="ECO:0000256" key="1">
    <source>
        <dbReference type="SAM" id="SignalP"/>
    </source>
</evidence>
<dbReference type="EMBL" id="MU807208">
    <property type="protein sequence ID" value="KAJ3831831.1"/>
    <property type="molecule type" value="Genomic_DNA"/>
</dbReference>
<protein>
    <submittedName>
        <fullName evidence="2">Uncharacterized protein</fullName>
    </submittedName>
</protein>
<keyword evidence="3" id="KW-1185">Reference proteome</keyword>
<dbReference type="AlphaFoldDB" id="A0AA38NWH4"/>
<reference evidence="2" key="1">
    <citation type="submission" date="2022-08" db="EMBL/GenBank/DDBJ databases">
        <authorList>
            <consortium name="DOE Joint Genome Institute"/>
            <person name="Min B."/>
            <person name="Riley R."/>
            <person name="Sierra-Patev S."/>
            <person name="Naranjo-Ortiz M."/>
            <person name="Looney B."/>
            <person name="Konkel Z."/>
            <person name="Slot J.C."/>
            <person name="Sakamoto Y."/>
            <person name="Steenwyk J.L."/>
            <person name="Rokas A."/>
            <person name="Carro J."/>
            <person name="Camarero S."/>
            <person name="Ferreira P."/>
            <person name="Molpeceres G."/>
            <person name="Ruiz-Duenas F.J."/>
            <person name="Serrano A."/>
            <person name="Henrissat B."/>
            <person name="Drula E."/>
            <person name="Hughes K.W."/>
            <person name="Mata J.L."/>
            <person name="Ishikawa N.K."/>
            <person name="Vargas-Isla R."/>
            <person name="Ushijima S."/>
            <person name="Smith C.A."/>
            <person name="Ahrendt S."/>
            <person name="Andreopoulos W."/>
            <person name="He G."/>
            <person name="Labutti K."/>
            <person name="Lipzen A."/>
            <person name="Ng V."/>
            <person name="Sandor L."/>
            <person name="Barry K."/>
            <person name="Martinez A.T."/>
            <person name="Xiao Y."/>
            <person name="Gibbons J.G."/>
            <person name="Terashima K."/>
            <person name="Hibbett D.S."/>
            <person name="Grigoriev I.V."/>
        </authorList>
    </citation>
    <scope>NUCLEOTIDE SEQUENCE</scope>
    <source>
        <strain evidence="2">TFB9207</strain>
    </source>
</reference>